<protein>
    <submittedName>
        <fullName evidence="5">Tyrosine-type recombinase/integrase</fullName>
    </submittedName>
</protein>
<dbReference type="GO" id="GO:0003677">
    <property type="term" value="F:DNA binding"/>
    <property type="evidence" value="ECO:0007669"/>
    <property type="project" value="UniProtKB-KW"/>
</dbReference>
<dbReference type="RefSeq" id="WP_179918889.1">
    <property type="nucleotide sequence ID" value="NZ_CP058909.1"/>
</dbReference>
<feature type="domain" description="Tyr recombinase" evidence="4">
    <location>
        <begin position="166"/>
        <end position="370"/>
    </location>
</feature>
<evidence type="ECO:0000313" key="6">
    <source>
        <dbReference type="Proteomes" id="UP000509346"/>
    </source>
</evidence>
<dbReference type="PROSITE" id="PS51898">
    <property type="entry name" value="TYR_RECOMBINASE"/>
    <property type="match status" value="1"/>
</dbReference>
<evidence type="ECO:0000259" key="4">
    <source>
        <dbReference type="PROSITE" id="PS51898"/>
    </source>
</evidence>
<keyword evidence="3" id="KW-0233">DNA recombination</keyword>
<dbReference type="GeneID" id="56085006"/>
<dbReference type="GO" id="GO:0015074">
    <property type="term" value="P:DNA integration"/>
    <property type="evidence" value="ECO:0007669"/>
    <property type="project" value="UniProtKB-KW"/>
</dbReference>
<dbReference type="KEGG" id="hpel:HZS54_20415"/>
<dbReference type="Proteomes" id="UP000509346">
    <property type="component" value="Chromosome"/>
</dbReference>
<dbReference type="InterPro" id="IPR050090">
    <property type="entry name" value="Tyrosine_recombinase_XerCD"/>
</dbReference>
<keyword evidence="1" id="KW-0229">DNA integration</keyword>
<accession>A0A7D5T744</accession>
<dbReference type="AlphaFoldDB" id="A0A7D5T744"/>
<dbReference type="InterPro" id="IPR002104">
    <property type="entry name" value="Integrase_catalytic"/>
</dbReference>
<proteinExistence type="predicted"/>
<dbReference type="InterPro" id="IPR011010">
    <property type="entry name" value="DNA_brk_join_enz"/>
</dbReference>
<name>A0A7D5T744_9EURY</name>
<dbReference type="Pfam" id="PF00589">
    <property type="entry name" value="Phage_integrase"/>
    <property type="match status" value="1"/>
</dbReference>
<reference evidence="5 6" key="1">
    <citation type="submission" date="2020-07" db="EMBL/GenBank/DDBJ databases">
        <title>Halosimplex litoreum sp. nov. and Halosimplex rubrum sp. nov., isolated from different salt environments.</title>
        <authorList>
            <person name="Cui H."/>
        </authorList>
    </citation>
    <scope>NUCLEOTIDE SEQUENCE [LARGE SCALE GENOMIC DNA]</scope>
    <source>
        <strain evidence="5 6">R2</strain>
    </source>
</reference>
<sequence length="378" mass="44070">MREESEIEFEFFSEESVSSLNFQQKVLYSEHWEQLLEWLRTEGKEPENNVGYKESNVRPVARRIHQSFNYAWERDHLVLDLTPELADQFVDGLQEDDVTTKSGKPYEENSKRKFVNALQAYFRFTEQDWDPTTSFSDEPPSFNSDPFNRRERELLLNTSLEYRSPPTYSNLSPEERDRWKAYLAQFLGKPKAEVTRIDWEELRQSWKIPALISTALDAGWRAEIVGRLETGHLDLANDQIIVPAEVAVKNDKKWEVALSNRATKLLEKWLDQRSNKMKYDDSDKIWLNRRGNTYDSGNLNTLLSNLIEEAGIEANGRKLTWHSIRHSTGMYVYERERDLGLVANILRHKSLESARKYAHPTPETKQEVIEGIQGGAPV</sequence>
<evidence type="ECO:0000256" key="2">
    <source>
        <dbReference type="ARBA" id="ARBA00023125"/>
    </source>
</evidence>
<keyword evidence="2" id="KW-0238">DNA-binding</keyword>
<evidence type="ECO:0000313" key="5">
    <source>
        <dbReference type="EMBL" id="QLH83848.1"/>
    </source>
</evidence>
<dbReference type="OrthoDB" id="330648at2157"/>
<organism evidence="5 6">
    <name type="scientific">Halosimplex pelagicum</name>
    <dbReference type="NCBI Taxonomy" id="869886"/>
    <lineage>
        <taxon>Archaea</taxon>
        <taxon>Methanobacteriati</taxon>
        <taxon>Methanobacteriota</taxon>
        <taxon>Stenosarchaea group</taxon>
        <taxon>Halobacteria</taxon>
        <taxon>Halobacteriales</taxon>
        <taxon>Haloarculaceae</taxon>
        <taxon>Halosimplex</taxon>
    </lineage>
</organism>
<dbReference type="EMBL" id="CP058909">
    <property type="protein sequence ID" value="QLH83848.1"/>
    <property type="molecule type" value="Genomic_DNA"/>
</dbReference>
<gene>
    <name evidence="5" type="ORF">HZS54_20415</name>
</gene>
<dbReference type="PANTHER" id="PTHR30349:SF41">
    <property type="entry name" value="INTEGRASE_RECOMBINASE PROTEIN MJ0367-RELATED"/>
    <property type="match status" value="1"/>
</dbReference>
<evidence type="ECO:0000256" key="3">
    <source>
        <dbReference type="ARBA" id="ARBA00023172"/>
    </source>
</evidence>
<dbReference type="GO" id="GO:0006310">
    <property type="term" value="P:DNA recombination"/>
    <property type="evidence" value="ECO:0007669"/>
    <property type="project" value="UniProtKB-KW"/>
</dbReference>
<keyword evidence="6" id="KW-1185">Reference proteome</keyword>
<dbReference type="SUPFAM" id="SSF56349">
    <property type="entry name" value="DNA breaking-rejoining enzymes"/>
    <property type="match status" value="1"/>
</dbReference>
<dbReference type="Gene3D" id="1.10.443.10">
    <property type="entry name" value="Intergrase catalytic core"/>
    <property type="match status" value="1"/>
</dbReference>
<evidence type="ECO:0000256" key="1">
    <source>
        <dbReference type="ARBA" id="ARBA00022908"/>
    </source>
</evidence>
<dbReference type="CDD" id="cd00397">
    <property type="entry name" value="DNA_BRE_C"/>
    <property type="match status" value="1"/>
</dbReference>
<dbReference type="InterPro" id="IPR013762">
    <property type="entry name" value="Integrase-like_cat_sf"/>
</dbReference>
<dbReference type="PANTHER" id="PTHR30349">
    <property type="entry name" value="PHAGE INTEGRASE-RELATED"/>
    <property type="match status" value="1"/>
</dbReference>